<dbReference type="InterPro" id="IPR005119">
    <property type="entry name" value="LysR_subst-bd"/>
</dbReference>
<dbReference type="FunFam" id="1.10.10.10:FF:000001">
    <property type="entry name" value="LysR family transcriptional regulator"/>
    <property type="match status" value="1"/>
</dbReference>
<accession>A0A7Z1AFF9</accession>
<dbReference type="GO" id="GO:0003700">
    <property type="term" value="F:DNA-binding transcription factor activity"/>
    <property type="evidence" value="ECO:0007669"/>
    <property type="project" value="InterPro"/>
</dbReference>
<dbReference type="Pfam" id="PF00126">
    <property type="entry name" value="HTH_1"/>
    <property type="match status" value="1"/>
</dbReference>
<dbReference type="InterPro" id="IPR000847">
    <property type="entry name" value="LysR_HTH_N"/>
</dbReference>
<gene>
    <name evidence="6" type="primary">cynR_1</name>
    <name evidence="6" type="ORF">CODIS_18040</name>
</gene>
<organism evidence="6 7">
    <name type="scientific">Candidatus Thiodiazotropha endolucinida</name>
    <dbReference type="NCBI Taxonomy" id="1655433"/>
    <lineage>
        <taxon>Bacteria</taxon>
        <taxon>Pseudomonadati</taxon>
        <taxon>Pseudomonadota</taxon>
        <taxon>Gammaproteobacteria</taxon>
        <taxon>Chromatiales</taxon>
        <taxon>Sedimenticolaceae</taxon>
        <taxon>Candidatus Thiodiazotropha</taxon>
    </lineage>
</organism>
<evidence type="ECO:0000313" key="7">
    <source>
        <dbReference type="Proteomes" id="UP000094769"/>
    </source>
</evidence>
<comment type="similarity">
    <text evidence="1">Belongs to the LysR transcriptional regulatory family.</text>
</comment>
<dbReference type="GO" id="GO:0003677">
    <property type="term" value="F:DNA binding"/>
    <property type="evidence" value="ECO:0007669"/>
    <property type="project" value="UniProtKB-KW"/>
</dbReference>
<name>A0A7Z1AFF9_9GAMM</name>
<dbReference type="Proteomes" id="UP000094769">
    <property type="component" value="Unassembled WGS sequence"/>
</dbReference>
<dbReference type="SUPFAM" id="SSF53850">
    <property type="entry name" value="Periplasmic binding protein-like II"/>
    <property type="match status" value="1"/>
</dbReference>
<protein>
    <submittedName>
        <fullName evidence="6">HTH-type transcriptional regulator CynR</fullName>
    </submittedName>
</protein>
<dbReference type="PANTHER" id="PTHR30419">
    <property type="entry name" value="HTH-TYPE TRANSCRIPTIONAL REGULATOR YBHD"/>
    <property type="match status" value="1"/>
</dbReference>
<dbReference type="Pfam" id="PF03466">
    <property type="entry name" value="LysR_substrate"/>
    <property type="match status" value="1"/>
</dbReference>
<evidence type="ECO:0000256" key="1">
    <source>
        <dbReference type="ARBA" id="ARBA00009437"/>
    </source>
</evidence>
<dbReference type="NCBIfam" id="NF008416">
    <property type="entry name" value="PRK11242.1"/>
    <property type="match status" value="1"/>
</dbReference>
<keyword evidence="2" id="KW-0805">Transcription regulation</keyword>
<dbReference type="PRINTS" id="PR00039">
    <property type="entry name" value="HTHLYSR"/>
</dbReference>
<dbReference type="GO" id="GO:0005829">
    <property type="term" value="C:cytosol"/>
    <property type="evidence" value="ECO:0007669"/>
    <property type="project" value="TreeGrafter"/>
</dbReference>
<keyword evidence="7" id="KW-1185">Reference proteome</keyword>
<dbReference type="InterPro" id="IPR050950">
    <property type="entry name" value="HTH-type_LysR_regulators"/>
</dbReference>
<dbReference type="PROSITE" id="PS50931">
    <property type="entry name" value="HTH_LYSR"/>
    <property type="match status" value="1"/>
</dbReference>
<sequence>MDRNIMCPRSLRYLLAVAEHHSFTRAAETLFVSQPTLSQQIKQLEESLETQLLDRTGRTVHLTDAGEVYISYARRALGELDAGKRAIQELQDLSRGSLSLGMTPITDYLAAPLIDRFNKRYPGISVGTYEMPQDDIESGVLAGNIDIGIAFTNTLTIAANYEYIETQHLFIEPLNLAVGSTHQYAGQETPLDQHTLEREPLALLNSDFALRRHIDLYCLEHDIKPSIAIETNSLSTIIEVLRLGRLSTILPNTIACQQNEIFPVMLIPELPHHTITLISRKDSYKSPASLAFKGLATEWGVEGCHDTPVKRTGPCPMSEVCTPNSHN</sequence>
<dbReference type="InterPro" id="IPR036388">
    <property type="entry name" value="WH-like_DNA-bd_sf"/>
</dbReference>
<feature type="domain" description="HTH lysR-type" evidence="5">
    <location>
        <begin position="6"/>
        <end position="63"/>
    </location>
</feature>
<dbReference type="InterPro" id="IPR036390">
    <property type="entry name" value="WH_DNA-bd_sf"/>
</dbReference>
<dbReference type="RefSeq" id="WP_069124025.1">
    <property type="nucleotide sequence ID" value="NZ_MARB01000008.1"/>
</dbReference>
<dbReference type="SUPFAM" id="SSF46785">
    <property type="entry name" value="Winged helix' DNA-binding domain"/>
    <property type="match status" value="1"/>
</dbReference>
<keyword evidence="4" id="KW-0804">Transcription</keyword>
<dbReference type="EMBL" id="MARB01000008">
    <property type="protein sequence ID" value="ODJ88030.1"/>
    <property type="molecule type" value="Genomic_DNA"/>
</dbReference>
<evidence type="ECO:0000256" key="4">
    <source>
        <dbReference type="ARBA" id="ARBA00023163"/>
    </source>
</evidence>
<evidence type="ECO:0000259" key="5">
    <source>
        <dbReference type="PROSITE" id="PS50931"/>
    </source>
</evidence>
<proteinExistence type="inferred from homology"/>
<dbReference type="AlphaFoldDB" id="A0A7Z1AFF9"/>
<evidence type="ECO:0000256" key="2">
    <source>
        <dbReference type="ARBA" id="ARBA00023015"/>
    </source>
</evidence>
<reference evidence="6 7" key="1">
    <citation type="submission" date="2016-06" db="EMBL/GenBank/DDBJ databases">
        <title>Genome sequence of endosymbiont of Candidatus Endolucinida thiodiazotropha.</title>
        <authorList>
            <person name="Poehlein A."/>
            <person name="Koenig S."/>
            <person name="Heiden S.E."/>
            <person name="Thuermer A."/>
            <person name="Voget S."/>
            <person name="Daniel R."/>
            <person name="Markert S."/>
            <person name="Gros O."/>
            <person name="Schweder T."/>
        </authorList>
    </citation>
    <scope>NUCLEOTIDE SEQUENCE [LARGE SCALE GENOMIC DNA]</scope>
    <source>
        <strain evidence="6 7">COS</strain>
    </source>
</reference>
<dbReference type="Gene3D" id="3.40.190.290">
    <property type="match status" value="1"/>
</dbReference>
<dbReference type="Gene3D" id="1.10.10.10">
    <property type="entry name" value="Winged helix-like DNA-binding domain superfamily/Winged helix DNA-binding domain"/>
    <property type="match status" value="1"/>
</dbReference>
<evidence type="ECO:0000313" key="6">
    <source>
        <dbReference type="EMBL" id="ODJ88030.1"/>
    </source>
</evidence>
<comment type="caution">
    <text evidence="6">The sequence shown here is derived from an EMBL/GenBank/DDBJ whole genome shotgun (WGS) entry which is preliminary data.</text>
</comment>
<keyword evidence="3" id="KW-0238">DNA-binding</keyword>
<evidence type="ECO:0000256" key="3">
    <source>
        <dbReference type="ARBA" id="ARBA00023125"/>
    </source>
</evidence>